<evidence type="ECO:0000256" key="8">
    <source>
        <dbReference type="ARBA" id="ARBA00023012"/>
    </source>
</evidence>
<evidence type="ECO:0000256" key="1">
    <source>
        <dbReference type="ARBA" id="ARBA00000085"/>
    </source>
</evidence>
<keyword evidence="8" id="KW-0902">Two-component regulatory system</keyword>
<keyword evidence="11" id="KW-1185">Reference proteome</keyword>
<dbReference type="EC" id="2.7.13.3" evidence="2"/>
<organism evidence="10 11">
    <name type="scientific">Halalkalibacter akibai (strain ATCC 43226 / DSM 21942 / CIP 109018 / JCM 9157 / 1139)</name>
    <name type="common">Bacillus akibai</name>
    <dbReference type="NCBI Taxonomy" id="1236973"/>
    <lineage>
        <taxon>Bacteria</taxon>
        <taxon>Bacillati</taxon>
        <taxon>Bacillota</taxon>
        <taxon>Bacilli</taxon>
        <taxon>Bacillales</taxon>
        <taxon>Bacillaceae</taxon>
        <taxon>Halalkalibacter</taxon>
    </lineage>
</organism>
<keyword evidence="4" id="KW-0808">Transferase</keyword>
<keyword evidence="5" id="KW-0547">Nucleotide-binding</keyword>
<dbReference type="Proteomes" id="UP000018896">
    <property type="component" value="Unassembled WGS sequence"/>
</dbReference>
<dbReference type="OrthoDB" id="9815750at2"/>
<proteinExistence type="predicted"/>
<dbReference type="AlphaFoldDB" id="W4QQX8"/>
<evidence type="ECO:0000256" key="6">
    <source>
        <dbReference type="ARBA" id="ARBA00022777"/>
    </source>
</evidence>
<evidence type="ECO:0000313" key="10">
    <source>
        <dbReference type="EMBL" id="GAE34476.1"/>
    </source>
</evidence>
<evidence type="ECO:0000313" key="11">
    <source>
        <dbReference type="Proteomes" id="UP000018896"/>
    </source>
</evidence>
<dbReference type="Gene3D" id="3.30.450.20">
    <property type="entry name" value="PAS domain"/>
    <property type="match status" value="1"/>
</dbReference>
<dbReference type="PANTHER" id="PTHR43065">
    <property type="entry name" value="SENSOR HISTIDINE KINASE"/>
    <property type="match status" value="1"/>
</dbReference>
<evidence type="ECO:0000256" key="7">
    <source>
        <dbReference type="ARBA" id="ARBA00022840"/>
    </source>
</evidence>
<evidence type="ECO:0000259" key="9">
    <source>
        <dbReference type="PROSITE" id="PS50109"/>
    </source>
</evidence>
<name>W4QQX8_HALA3</name>
<dbReference type="eggNOG" id="COG3852">
    <property type="taxonomic scope" value="Bacteria"/>
</dbReference>
<evidence type="ECO:0000256" key="5">
    <source>
        <dbReference type="ARBA" id="ARBA00022741"/>
    </source>
</evidence>
<dbReference type="Pfam" id="PF02518">
    <property type="entry name" value="HATPase_c"/>
    <property type="match status" value="1"/>
</dbReference>
<dbReference type="SUPFAM" id="SSF47384">
    <property type="entry name" value="Homodimeric domain of signal transducing histidine kinase"/>
    <property type="match status" value="1"/>
</dbReference>
<feature type="domain" description="Histidine kinase" evidence="9">
    <location>
        <begin position="198"/>
        <end position="407"/>
    </location>
</feature>
<dbReference type="SMART" id="SM00388">
    <property type="entry name" value="HisKA"/>
    <property type="match status" value="1"/>
</dbReference>
<protein>
    <recommendedName>
        <fullName evidence="2">histidine kinase</fullName>
        <ecNumber evidence="2">2.7.13.3</ecNumber>
    </recommendedName>
</protein>
<gene>
    <name evidence="10" type="ORF">JCM9157_1536</name>
</gene>
<dbReference type="Pfam" id="PF00512">
    <property type="entry name" value="HisKA"/>
    <property type="match status" value="1"/>
</dbReference>
<keyword evidence="3" id="KW-0597">Phosphoprotein</keyword>
<dbReference type="EMBL" id="BAUV01000008">
    <property type="protein sequence ID" value="GAE34476.1"/>
    <property type="molecule type" value="Genomic_DNA"/>
</dbReference>
<keyword evidence="6" id="KW-0418">Kinase</keyword>
<dbReference type="CDD" id="cd00075">
    <property type="entry name" value="HATPase"/>
    <property type="match status" value="1"/>
</dbReference>
<sequence>MPNPPTFTSLQEELDFYKRLISELPIDINYTDSILNKSFVKKANEQDSKIKKVDKHLKELIDLRFFSDEEEFAQLELFLQPLFDLVPHHIVIINKAGNVTLCNKQVLIDFKTSLKEVLDQPIKQLLNLENNEIKLLETLRTEKELINEEILDSNYGIINTRLIRDRSGHVIRVIGVFHFLNESKEAEKMRMIGQISASIAHEIRNPLTTVRGYLQLLSKEEQSKTTDLFKDLLIPELDRANKIISEFLTVSKHNPIEKKPKKVVEFFSHFKDLMFSEAMIQDVDFQITYHPNVFNTLLLIDHNELIQVFVNLFNNSVDSKQKTHLTITVECDRSGDDLVILFKDNGVGIPQESLHYIFEPFYSTKETGTGLGLSLSKKIIELHNGTISVSSSPNEGTCFTIKLPIYQ</sequence>
<dbReference type="STRING" id="1236973.JCM9157_1536"/>
<dbReference type="InterPro" id="IPR036097">
    <property type="entry name" value="HisK_dim/P_sf"/>
</dbReference>
<dbReference type="InterPro" id="IPR003661">
    <property type="entry name" value="HisK_dim/P_dom"/>
</dbReference>
<dbReference type="Gene3D" id="1.10.287.130">
    <property type="match status" value="1"/>
</dbReference>
<dbReference type="RefSeq" id="WP_035663366.1">
    <property type="nucleotide sequence ID" value="NZ_BAUV01000008.1"/>
</dbReference>
<evidence type="ECO:0000256" key="4">
    <source>
        <dbReference type="ARBA" id="ARBA00022679"/>
    </source>
</evidence>
<dbReference type="InterPro" id="IPR005467">
    <property type="entry name" value="His_kinase_dom"/>
</dbReference>
<evidence type="ECO:0000256" key="3">
    <source>
        <dbReference type="ARBA" id="ARBA00022553"/>
    </source>
</evidence>
<dbReference type="GO" id="GO:0000155">
    <property type="term" value="F:phosphorelay sensor kinase activity"/>
    <property type="evidence" value="ECO:0007669"/>
    <property type="project" value="InterPro"/>
</dbReference>
<accession>W4QQX8</accession>
<dbReference type="GO" id="GO:0005524">
    <property type="term" value="F:ATP binding"/>
    <property type="evidence" value="ECO:0007669"/>
    <property type="project" value="UniProtKB-KW"/>
</dbReference>
<keyword evidence="7" id="KW-0067">ATP-binding</keyword>
<comment type="caution">
    <text evidence="10">The sequence shown here is derived from an EMBL/GenBank/DDBJ whole genome shotgun (WGS) entry which is preliminary data.</text>
</comment>
<dbReference type="SUPFAM" id="SSF55874">
    <property type="entry name" value="ATPase domain of HSP90 chaperone/DNA topoisomerase II/histidine kinase"/>
    <property type="match status" value="1"/>
</dbReference>
<dbReference type="InterPro" id="IPR035965">
    <property type="entry name" value="PAS-like_dom_sf"/>
</dbReference>
<dbReference type="InterPro" id="IPR003594">
    <property type="entry name" value="HATPase_dom"/>
</dbReference>
<dbReference type="InterPro" id="IPR036890">
    <property type="entry name" value="HATPase_C_sf"/>
</dbReference>
<dbReference type="SMART" id="SM00387">
    <property type="entry name" value="HATPase_c"/>
    <property type="match status" value="1"/>
</dbReference>
<dbReference type="InterPro" id="IPR004358">
    <property type="entry name" value="Sig_transdc_His_kin-like_C"/>
</dbReference>
<comment type="catalytic activity">
    <reaction evidence="1">
        <text>ATP + protein L-histidine = ADP + protein N-phospho-L-histidine.</text>
        <dbReference type="EC" id="2.7.13.3"/>
    </reaction>
</comment>
<dbReference type="Gene3D" id="3.30.565.10">
    <property type="entry name" value="Histidine kinase-like ATPase, C-terminal domain"/>
    <property type="match status" value="1"/>
</dbReference>
<dbReference type="SUPFAM" id="SSF55785">
    <property type="entry name" value="PYP-like sensor domain (PAS domain)"/>
    <property type="match status" value="1"/>
</dbReference>
<dbReference type="CDD" id="cd00082">
    <property type="entry name" value="HisKA"/>
    <property type="match status" value="1"/>
</dbReference>
<evidence type="ECO:0000256" key="2">
    <source>
        <dbReference type="ARBA" id="ARBA00012438"/>
    </source>
</evidence>
<dbReference type="PRINTS" id="PR00344">
    <property type="entry name" value="BCTRLSENSOR"/>
</dbReference>
<dbReference type="PANTHER" id="PTHR43065:SF34">
    <property type="entry name" value="SPORULATION KINASE A"/>
    <property type="match status" value="1"/>
</dbReference>
<reference evidence="10 11" key="1">
    <citation type="journal article" date="2014" name="Genome Announc.">
        <title>Draft Genome Sequences of Three Alkaliphilic Bacillus Strains, Bacillus wakoensis JCM 9140T, Bacillus akibai JCM 9157T, and Bacillus hemicellulosilyticus JCM 9152T.</title>
        <authorList>
            <person name="Yuki M."/>
            <person name="Oshima K."/>
            <person name="Suda W."/>
            <person name="Oshida Y."/>
            <person name="Kitamura K."/>
            <person name="Iida T."/>
            <person name="Hattori M."/>
            <person name="Ohkuma M."/>
        </authorList>
    </citation>
    <scope>NUCLEOTIDE SEQUENCE [LARGE SCALE GENOMIC DNA]</scope>
    <source>
        <strain evidence="10 11">JCM 9157</strain>
    </source>
</reference>
<dbReference type="PROSITE" id="PS50109">
    <property type="entry name" value="HIS_KIN"/>
    <property type="match status" value="1"/>
</dbReference>